<dbReference type="PANTHER" id="PTHR38537">
    <property type="entry name" value="JITTERBUG, ISOFORM N"/>
    <property type="match status" value="1"/>
</dbReference>
<organism evidence="4 5">
    <name type="scientific">Drosophila guanche</name>
    <name type="common">Fruit fly</name>
    <dbReference type="NCBI Taxonomy" id="7266"/>
    <lineage>
        <taxon>Eukaryota</taxon>
        <taxon>Metazoa</taxon>
        <taxon>Ecdysozoa</taxon>
        <taxon>Arthropoda</taxon>
        <taxon>Hexapoda</taxon>
        <taxon>Insecta</taxon>
        <taxon>Pterygota</taxon>
        <taxon>Neoptera</taxon>
        <taxon>Endopterygota</taxon>
        <taxon>Diptera</taxon>
        <taxon>Brachycera</taxon>
        <taxon>Muscomorpha</taxon>
        <taxon>Ephydroidea</taxon>
        <taxon>Drosophilidae</taxon>
        <taxon>Drosophila</taxon>
        <taxon>Sophophora</taxon>
    </lineage>
</organism>
<accession>A0A3B0JZQ7</accession>
<evidence type="ECO:0000313" key="5">
    <source>
        <dbReference type="Proteomes" id="UP000268350"/>
    </source>
</evidence>
<name>A0A3B0JZQ7_DROGU</name>
<dbReference type="EMBL" id="OUUW01000005">
    <property type="protein sequence ID" value="SPP80990.1"/>
    <property type="molecule type" value="Genomic_DNA"/>
</dbReference>
<dbReference type="InterPro" id="IPR001298">
    <property type="entry name" value="Filamin/ABP280_rpt"/>
</dbReference>
<dbReference type="GO" id="GO:0030036">
    <property type="term" value="P:actin cytoskeleton organization"/>
    <property type="evidence" value="ECO:0007669"/>
    <property type="project" value="InterPro"/>
</dbReference>
<dbReference type="InterPro" id="IPR014756">
    <property type="entry name" value="Ig_E-set"/>
</dbReference>
<feature type="repeat" description="Filamin" evidence="3">
    <location>
        <begin position="195"/>
        <end position="289"/>
    </location>
</feature>
<dbReference type="PANTHER" id="PTHR38537:SF8">
    <property type="entry name" value="FILAMIN-A"/>
    <property type="match status" value="1"/>
</dbReference>
<keyword evidence="5" id="KW-1185">Reference proteome</keyword>
<sequence>MFKASQELRLNTNSAASASLVASASGGLEGPCVEKDCIFGRYQRTPDADAYPTEPPRVYIAPELTDASRAQLLHFPSGAVRTNSSISFILKRNGVKGNFDVRVEGPSGQLEAVQQQQLDPERFQIDCKLSSGAGLYKVHVKCNSVSLPRSPFIIVAIAGAPETSTDTKSSSPEGGSQPSVYPTVVTFVCLSAVTIIQSDASKVQSRGLGLSHVSCLERNEFTVDCSQAGSNMLFVGILGPRGPCDELLVKHLGRNIHRVTYRVSDPGDYTLAAKWGEQHIPGSPFSLATE</sequence>
<dbReference type="GO" id="GO:0051015">
    <property type="term" value="F:actin filament binding"/>
    <property type="evidence" value="ECO:0007669"/>
    <property type="project" value="InterPro"/>
</dbReference>
<evidence type="ECO:0000313" key="4">
    <source>
        <dbReference type="EMBL" id="SPP80990.1"/>
    </source>
</evidence>
<dbReference type="InterPro" id="IPR044801">
    <property type="entry name" value="Filamin"/>
</dbReference>
<gene>
    <name evidence="4" type="ORF">DGUA_6G005963</name>
</gene>
<dbReference type="PROSITE" id="PS50194">
    <property type="entry name" value="FILAMIN_REPEAT"/>
    <property type="match status" value="2"/>
</dbReference>
<keyword evidence="2" id="KW-0677">Repeat</keyword>
<dbReference type="OrthoDB" id="5334309at2759"/>
<evidence type="ECO:0000256" key="1">
    <source>
        <dbReference type="ARBA" id="ARBA00009238"/>
    </source>
</evidence>
<dbReference type="Pfam" id="PF00630">
    <property type="entry name" value="Filamin"/>
    <property type="match status" value="2"/>
</dbReference>
<evidence type="ECO:0000256" key="2">
    <source>
        <dbReference type="ARBA" id="ARBA00022737"/>
    </source>
</evidence>
<comment type="similarity">
    <text evidence="1">Belongs to the filamin family.</text>
</comment>
<reference evidence="5" key="1">
    <citation type="submission" date="2018-01" db="EMBL/GenBank/DDBJ databases">
        <authorList>
            <person name="Alioto T."/>
            <person name="Alioto T."/>
        </authorList>
    </citation>
    <scope>NUCLEOTIDE SEQUENCE [LARGE SCALE GENOMIC DNA]</scope>
</reference>
<protein>
    <submittedName>
        <fullName evidence="4">Blast:Filamin-B</fullName>
    </submittedName>
</protein>
<evidence type="ECO:0000256" key="3">
    <source>
        <dbReference type="PROSITE-ProRule" id="PRU00087"/>
    </source>
</evidence>
<dbReference type="AlphaFoldDB" id="A0A3B0JZQ7"/>
<dbReference type="Proteomes" id="UP000268350">
    <property type="component" value="Unassembled WGS sequence"/>
</dbReference>
<proteinExistence type="inferred from homology"/>
<dbReference type="SUPFAM" id="SSF81296">
    <property type="entry name" value="E set domains"/>
    <property type="match status" value="2"/>
</dbReference>
<feature type="repeat" description="Filamin" evidence="3">
    <location>
        <begin position="62"/>
        <end position="156"/>
    </location>
</feature>
<dbReference type="InterPro" id="IPR013783">
    <property type="entry name" value="Ig-like_fold"/>
</dbReference>
<dbReference type="FunFam" id="2.60.40.10:FF:000096">
    <property type="entry name" value="filamin-C isoform X2"/>
    <property type="match status" value="1"/>
</dbReference>
<dbReference type="InterPro" id="IPR017868">
    <property type="entry name" value="Filamin/ABP280_repeat-like"/>
</dbReference>
<dbReference type="Gene3D" id="2.60.40.10">
    <property type="entry name" value="Immunoglobulins"/>
    <property type="match status" value="2"/>
</dbReference>
<dbReference type="SMART" id="SM00557">
    <property type="entry name" value="IG_FLMN"/>
    <property type="match status" value="2"/>
</dbReference>